<dbReference type="AlphaFoldDB" id="A0A9Q3ESP7"/>
<accession>A0A9Q3ESP7</accession>
<comment type="caution">
    <text evidence="2">The sequence shown here is derived from an EMBL/GenBank/DDBJ whole genome shotgun (WGS) entry which is preliminary data.</text>
</comment>
<keyword evidence="3" id="KW-1185">Reference proteome</keyword>
<reference evidence="2" key="1">
    <citation type="submission" date="2021-03" db="EMBL/GenBank/DDBJ databases">
        <title>Draft genome sequence of rust myrtle Austropuccinia psidii MF-1, a brazilian biotype.</title>
        <authorList>
            <person name="Quecine M.C."/>
            <person name="Pachon D.M.R."/>
            <person name="Bonatelli M.L."/>
            <person name="Correr F.H."/>
            <person name="Franceschini L.M."/>
            <person name="Leite T.F."/>
            <person name="Margarido G.R.A."/>
            <person name="Almeida C.A."/>
            <person name="Ferrarezi J.A."/>
            <person name="Labate C.A."/>
        </authorList>
    </citation>
    <scope>NUCLEOTIDE SEQUENCE</scope>
    <source>
        <strain evidence="2">MF-1</strain>
    </source>
</reference>
<dbReference type="Proteomes" id="UP000765509">
    <property type="component" value="Unassembled WGS sequence"/>
</dbReference>
<proteinExistence type="predicted"/>
<name>A0A9Q3ESP7_9BASI</name>
<evidence type="ECO:0000256" key="1">
    <source>
        <dbReference type="SAM" id="MobiDB-lite"/>
    </source>
</evidence>
<feature type="compositionally biased region" description="Pro residues" evidence="1">
    <location>
        <begin position="1"/>
        <end position="10"/>
    </location>
</feature>
<protein>
    <submittedName>
        <fullName evidence="2">Uncharacterized protein</fullName>
    </submittedName>
</protein>
<evidence type="ECO:0000313" key="3">
    <source>
        <dbReference type="Proteomes" id="UP000765509"/>
    </source>
</evidence>
<gene>
    <name evidence="2" type="ORF">O181_068525</name>
</gene>
<feature type="region of interest" description="Disordered" evidence="1">
    <location>
        <begin position="1"/>
        <end position="29"/>
    </location>
</feature>
<dbReference type="EMBL" id="AVOT02034648">
    <property type="protein sequence ID" value="MBW0528810.1"/>
    <property type="molecule type" value="Genomic_DNA"/>
</dbReference>
<evidence type="ECO:0000313" key="2">
    <source>
        <dbReference type="EMBL" id="MBW0528810.1"/>
    </source>
</evidence>
<sequence>MPVQNSPPPAKKTRSQRSQSVLAPTERDPLEYTPSVHQLSVNLDRGPPFRRGGIESRRSRSFSGLMGGYPGLSQGTRSRFGMLKMKWKIPWQVPPKLWRLQI</sequence>
<organism evidence="2 3">
    <name type="scientific">Austropuccinia psidii MF-1</name>
    <dbReference type="NCBI Taxonomy" id="1389203"/>
    <lineage>
        <taxon>Eukaryota</taxon>
        <taxon>Fungi</taxon>
        <taxon>Dikarya</taxon>
        <taxon>Basidiomycota</taxon>
        <taxon>Pucciniomycotina</taxon>
        <taxon>Pucciniomycetes</taxon>
        <taxon>Pucciniales</taxon>
        <taxon>Sphaerophragmiaceae</taxon>
        <taxon>Austropuccinia</taxon>
    </lineage>
</organism>